<dbReference type="InterPro" id="IPR016208">
    <property type="entry name" value="Ald_Oxase/xanthine_DH-like"/>
</dbReference>
<dbReference type="PANTHER" id="PTHR11908:SF132">
    <property type="entry name" value="ALDEHYDE OXIDASE 1-RELATED"/>
    <property type="match status" value="1"/>
</dbReference>
<evidence type="ECO:0000313" key="4">
    <source>
        <dbReference type="EMBL" id="MFD2186664.1"/>
    </source>
</evidence>
<keyword evidence="5" id="KW-1185">Reference proteome</keyword>
<dbReference type="SMART" id="SM01008">
    <property type="entry name" value="Ald_Xan_dh_C"/>
    <property type="match status" value="1"/>
</dbReference>
<proteinExistence type="predicted"/>
<dbReference type="Proteomes" id="UP001597344">
    <property type="component" value="Unassembled WGS sequence"/>
</dbReference>
<dbReference type="PANTHER" id="PTHR11908">
    <property type="entry name" value="XANTHINE DEHYDROGENASE"/>
    <property type="match status" value="1"/>
</dbReference>
<organism evidence="4 5">
    <name type="scientific">Aquimarina celericrescens</name>
    <dbReference type="NCBI Taxonomy" id="1964542"/>
    <lineage>
        <taxon>Bacteria</taxon>
        <taxon>Pseudomonadati</taxon>
        <taxon>Bacteroidota</taxon>
        <taxon>Flavobacteriia</taxon>
        <taxon>Flavobacteriales</taxon>
        <taxon>Flavobacteriaceae</taxon>
        <taxon>Aquimarina</taxon>
    </lineage>
</organism>
<evidence type="ECO:0000256" key="2">
    <source>
        <dbReference type="ARBA" id="ARBA00023002"/>
    </source>
</evidence>
<dbReference type="Pfam" id="PF01315">
    <property type="entry name" value="Ald_Xan_dh_C"/>
    <property type="match status" value="1"/>
</dbReference>
<sequence length="743" mass="81494">MEQITKPINRVDGPDKVSGKITYANDVAIKNLAFGYLISATIAKGRVKSINTERAQSQKGVLKIFTHKNMPRLYSPPTYISPFDPSGDSGQQKHVPMQDDKIAYDLQYIALVVAESFEVAQEAGHLIEVVYEEEKGTYEEHPNPKYAEELEFLFGIMEGDYHRGEPEAAFEESEVKLEQTYTTQTMHHQPMERHGTTAVWNSEQLTIYEPTAWIFGHQKGVAEMLGMPVEDVTVSSPYVGGAFGGKGLVAPHTGIVAAAAKEMNRPLRVELTRKQLFGCVGLRSATHSEVKVGAEKDGTINSIIIHTTGETPEFQKTAFESSVIAPRMMYSNPHMRAKMEVTPVPISGPVPMRSPGEASGLFLLESALDELSYKLDMDPIALRKKNHADKNLETNLPWTSKHLNECYDVGARKFGWDKRNPKLGSMRKDGMLVGYGMASGSYPTLFHPASAKAKLLNDGSVELIVGTQEIGTGTNTIIRQIAADYLGVDIKNIKVIMGNTRYPKTPPTVAAFTAASVGTTIAKVCEQLKTNLIRLATSNEASPLFGLKAETLNISNGTITNGTKEESLQTTLKRAGRPYVETQLQTQYSPEMFKKSSSSFGANFVEVEVDPITGWASLKRIVGVYDCGKIINPKTAHSQLIGGCVFAIGMAMQEAAERDLSNFRYLNSDLGGYHMPVQADIPDLDLSFLDYTDKEANILEVKSVGELGGVGLQAAIMNAIYHATGVRIRSLPYKPEKLLEIAE</sequence>
<protein>
    <submittedName>
        <fullName evidence="4">Xanthine dehydrogenase family protein molybdopterin-binding subunit</fullName>
    </submittedName>
</protein>
<dbReference type="Gene3D" id="3.30.365.10">
    <property type="entry name" value="Aldehyde oxidase/xanthine dehydrogenase, molybdopterin binding domain"/>
    <property type="match status" value="4"/>
</dbReference>
<dbReference type="Gene3D" id="3.90.1170.50">
    <property type="entry name" value="Aldehyde oxidase/xanthine dehydrogenase, a/b hammerhead"/>
    <property type="match status" value="1"/>
</dbReference>
<keyword evidence="1" id="KW-0500">Molybdenum</keyword>
<name>A0ABW5AXN4_9FLAO</name>
<dbReference type="SUPFAM" id="SSF56003">
    <property type="entry name" value="Molybdenum cofactor-binding domain"/>
    <property type="match status" value="1"/>
</dbReference>
<dbReference type="Pfam" id="PF02738">
    <property type="entry name" value="MoCoBD_1"/>
    <property type="match status" value="1"/>
</dbReference>
<accession>A0ABW5AXN4</accession>
<dbReference type="InterPro" id="IPR037165">
    <property type="entry name" value="AldOxase/xan_DH_Mopterin-bd_sf"/>
</dbReference>
<dbReference type="InterPro" id="IPR008274">
    <property type="entry name" value="AldOxase/xan_DH_MoCoBD1"/>
</dbReference>
<dbReference type="SUPFAM" id="SSF54665">
    <property type="entry name" value="CO dehydrogenase molybdoprotein N-domain-like"/>
    <property type="match status" value="1"/>
</dbReference>
<evidence type="ECO:0000259" key="3">
    <source>
        <dbReference type="SMART" id="SM01008"/>
    </source>
</evidence>
<evidence type="ECO:0000256" key="1">
    <source>
        <dbReference type="ARBA" id="ARBA00022505"/>
    </source>
</evidence>
<dbReference type="Pfam" id="PF20256">
    <property type="entry name" value="MoCoBD_2"/>
    <property type="match status" value="1"/>
</dbReference>
<reference evidence="5" key="1">
    <citation type="journal article" date="2019" name="Int. J. Syst. Evol. Microbiol.">
        <title>The Global Catalogue of Microorganisms (GCM) 10K type strain sequencing project: providing services to taxonomists for standard genome sequencing and annotation.</title>
        <authorList>
            <consortium name="The Broad Institute Genomics Platform"/>
            <consortium name="The Broad Institute Genome Sequencing Center for Infectious Disease"/>
            <person name="Wu L."/>
            <person name="Ma J."/>
        </authorList>
    </citation>
    <scope>NUCLEOTIDE SEQUENCE [LARGE SCALE GENOMIC DNA]</scope>
    <source>
        <strain evidence="5">DT92</strain>
    </source>
</reference>
<dbReference type="InterPro" id="IPR000674">
    <property type="entry name" value="Ald_Oxase/Xan_DH_a/b"/>
</dbReference>
<dbReference type="InterPro" id="IPR046867">
    <property type="entry name" value="AldOxase/xan_DH_MoCoBD2"/>
</dbReference>
<keyword evidence="2" id="KW-0560">Oxidoreductase</keyword>
<dbReference type="EMBL" id="JBHUHY010000004">
    <property type="protein sequence ID" value="MFD2186664.1"/>
    <property type="molecule type" value="Genomic_DNA"/>
</dbReference>
<evidence type="ECO:0000313" key="5">
    <source>
        <dbReference type="Proteomes" id="UP001597344"/>
    </source>
</evidence>
<gene>
    <name evidence="4" type="ORF">ACFSJT_07650</name>
</gene>
<comment type="caution">
    <text evidence="4">The sequence shown here is derived from an EMBL/GenBank/DDBJ whole genome shotgun (WGS) entry which is preliminary data.</text>
</comment>
<dbReference type="RefSeq" id="WP_378319653.1">
    <property type="nucleotide sequence ID" value="NZ_JBHUHY010000004.1"/>
</dbReference>
<feature type="domain" description="Aldehyde oxidase/xanthine dehydrogenase a/b hammerhead" evidence="3">
    <location>
        <begin position="18"/>
        <end position="135"/>
    </location>
</feature>
<dbReference type="InterPro" id="IPR036856">
    <property type="entry name" value="Ald_Oxase/Xan_DH_a/b_sf"/>
</dbReference>